<proteinExistence type="predicted"/>
<protein>
    <recommendedName>
        <fullName evidence="3">Pilus assembly protein PilW</fullName>
    </recommendedName>
</protein>
<organism evidence="1 2">
    <name type="scientific">Vitreoscilla filiformis</name>
    <dbReference type="NCBI Taxonomy" id="63"/>
    <lineage>
        <taxon>Bacteria</taxon>
        <taxon>Pseudomonadati</taxon>
        <taxon>Pseudomonadota</taxon>
        <taxon>Betaproteobacteria</taxon>
        <taxon>Neisseriales</taxon>
        <taxon>Neisseriaceae</taxon>
        <taxon>Vitreoscilla</taxon>
    </lineage>
</organism>
<keyword evidence="2" id="KW-1185">Reference proteome</keyword>
<dbReference type="Pfam" id="PF07963">
    <property type="entry name" value="N_methyl"/>
    <property type="match status" value="1"/>
</dbReference>
<dbReference type="Proteomes" id="UP000199729">
    <property type="component" value="Chromosome"/>
</dbReference>
<dbReference type="InterPro" id="IPR032092">
    <property type="entry name" value="PilW"/>
</dbReference>
<evidence type="ECO:0000313" key="2">
    <source>
        <dbReference type="Proteomes" id="UP000199729"/>
    </source>
</evidence>
<sequence>MSAPQRGFSLVELMVASALALMSLAALFNLGRAVWMAQSTGTALSQMAEDGMVTLALLRGFIAQAGYSTPIAVEASGTLRRTWALRAVFGCDTEFSQPSAPIQSLTCGKKGQDALAVAFQADAQNSLLGSDGLPMDCAGNQIAPTAGPGGVPFHLSYNRFYVVDGTLYCKGSGGTGQAMALLDHVQTLDIHYGLAASVPDQVTAYVPAADVLNWGQVVAVRLCLVVRSASDGMVPEPVPYVGCDPFAASITPLDRRLYRAYTLTVMLRNARGMAAA</sequence>
<gene>
    <name evidence="1" type="ORF">VITFI_CDS1687</name>
</gene>
<dbReference type="EMBL" id="CP022423">
    <property type="protein sequence ID" value="ASM77465.1"/>
    <property type="molecule type" value="Genomic_DNA"/>
</dbReference>
<dbReference type="Pfam" id="PF16074">
    <property type="entry name" value="PilW"/>
    <property type="match status" value="1"/>
</dbReference>
<evidence type="ECO:0000313" key="1">
    <source>
        <dbReference type="EMBL" id="ASM77465.1"/>
    </source>
</evidence>
<accession>A0A221KEQ9</accession>
<dbReference type="GO" id="GO:0043683">
    <property type="term" value="P:type IV pilus assembly"/>
    <property type="evidence" value="ECO:0007669"/>
    <property type="project" value="InterPro"/>
</dbReference>
<reference evidence="1 2" key="1">
    <citation type="submission" date="2017-07" db="EMBL/GenBank/DDBJ databases">
        <title>Complete Genome Sequence of the cosmetic ferment Vitreoscilla filiformis (ATCC15551).</title>
        <authorList>
            <person name="Contreras S."/>
            <person name="Sagory-Zalkind P."/>
            <person name="Blanquart H."/>
            <person name="Iltis A."/>
            <person name="Morand S.C."/>
        </authorList>
    </citation>
    <scope>NUCLEOTIDE SEQUENCE [LARGE SCALE GENOMIC DNA]</scope>
    <source>
        <strain evidence="1 2">ATCC 15551</strain>
    </source>
</reference>
<dbReference type="OrthoDB" id="5496259at2"/>
<name>A0A221KEQ9_VITFI</name>
<dbReference type="NCBIfam" id="TIGR02532">
    <property type="entry name" value="IV_pilin_GFxxxE"/>
    <property type="match status" value="1"/>
</dbReference>
<dbReference type="InterPro" id="IPR012902">
    <property type="entry name" value="N_methyl_site"/>
</dbReference>
<dbReference type="AlphaFoldDB" id="A0A221KEQ9"/>
<dbReference type="RefSeq" id="WP_089418046.1">
    <property type="nucleotide sequence ID" value="NZ_CP022423.1"/>
</dbReference>
<dbReference type="KEGG" id="vff:VITFI_CDS1687"/>
<evidence type="ECO:0008006" key="3">
    <source>
        <dbReference type="Google" id="ProtNLM"/>
    </source>
</evidence>
<dbReference type="PROSITE" id="PS00409">
    <property type="entry name" value="PROKAR_NTER_METHYL"/>
    <property type="match status" value="1"/>
</dbReference>